<keyword evidence="4" id="KW-1185">Reference proteome</keyword>
<dbReference type="PANTHER" id="PTHR35024">
    <property type="entry name" value="HYPOTHETICAL CYTOSOLIC PROTEIN"/>
    <property type="match status" value="1"/>
</dbReference>
<sequence>MFKSNKAAKVDPNTTDTLIGEGSIFEGKIKSAAGVRVEGQIIGDIECEGDVTIGEKGVVQSNIFARNVIIAGTVNGNIQARSKLSITAKGKLFGNMSAASISIEEGSIFEGTSRMAGGTGAPVQDEASKKEAAAASELKTETQSAPPASKGQNTQKEEVTFKSW</sequence>
<gene>
    <name evidence="3" type="ORF">J41TS4_21900</name>
</gene>
<protein>
    <recommendedName>
        <fullName evidence="5">Polymer-forming cytoskeletal protein</fullName>
    </recommendedName>
</protein>
<evidence type="ECO:0008006" key="5">
    <source>
        <dbReference type="Google" id="ProtNLM"/>
    </source>
</evidence>
<feature type="compositionally biased region" description="Basic and acidic residues" evidence="2">
    <location>
        <begin position="155"/>
        <end position="164"/>
    </location>
</feature>
<evidence type="ECO:0000313" key="3">
    <source>
        <dbReference type="EMBL" id="GIO42432.1"/>
    </source>
</evidence>
<feature type="region of interest" description="Disordered" evidence="2">
    <location>
        <begin position="113"/>
        <end position="164"/>
    </location>
</feature>
<dbReference type="AlphaFoldDB" id="A0A920CMT7"/>
<feature type="compositionally biased region" description="Polar residues" evidence="2">
    <location>
        <begin position="141"/>
        <end position="154"/>
    </location>
</feature>
<dbReference type="RefSeq" id="WP_301627245.1">
    <property type="nucleotide sequence ID" value="NZ_BORS01000006.1"/>
</dbReference>
<evidence type="ECO:0000313" key="4">
    <source>
        <dbReference type="Proteomes" id="UP000678895"/>
    </source>
</evidence>
<reference evidence="3" key="1">
    <citation type="submission" date="2021-03" db="EMBL/GenBank/DDBJ databases">
        <title>Antimicrobial resistance genes in bacteria isolated from Japanese honey, and their potential for conferring macrolide and lincosamide resistance in the American foulbrood pathogen Paenibacillus larvae.</title>
        <authorList>
            <person name="Okamoto M."/>
            <person name="Kumagai M."/>
            <person name="Kanamori H."/>
            <person name="Takamatsu D."/>
        </authorList>
    </citation>
    <scope>NUCLEOTIDE SEQUENCE</scope>
    <source>
        <strain evidence="3">J41TS4</strain>
    </source>
</reference>
<dbReference type="Proteomes" id="UP000678895">
    <property type="component" value="Unassembled WGS sequence"/>
</dbReference>
<dbReference type="Pfam" id="PF04519">
    <property type="entry name" value="Bactofilin"/>
    <property type="match status" value="1"/>
</dbReference>
<organism evidence="3 4">
    <name type="scientific">Paenibacillus apis</name>
    <dbReference type="NCBI Taxonomy" id="1792174"/>
    <lineage>
        <taxon>Bacteria</taxon>
        <taxon>Bacillati</taxon>
        <taxon>Bacillota</taxon>
        <taxon>Bacilli</taxon>
        <taxon>Bacillales</taxon>
        <taxon>Paenibacillaceae</taxon>
        <taxon>Paenibacillus</taxon>
    </lineage>
</organism>
<name>A0A920CMT7_9BACL</name>
<dbReference type="InterPro" id="IPR007607">
    <property type="entry name" value="BacA/B"/>
</dbReference>
<accession>A0A920CMT7</accession>
<dbReference type="EMBL" id="BORS01000006">
    <property type="protein sequence ID" value="GIO42432.1"/>
    <property type="molecule type" value="Genomic_DNA"/>
</dbReference>
<evidence type="ECO:0000256" key="2">
    <source>
        <dbReference type="SAM" id="MobiDB-lite"/>
    </source>
</evidence>
<evidence type="ECO:0000256" key="1">
    <source>
        <dbReference type="ARBA" id="ARBA00044755"/>
    </source>
</evidence>
<dbReference type="PANTHER" id="PTHR35024:SF4">
    <property type="entry name" value="POLYMER-FORMING CYTOSKELETAL PROTEIN"/>
    <property type="match status" value="1"/>
</dbReference>
<proteinExistence type="inferred from homology"/>
<comment type="similarity">
    <text evidence="1">Belongs to the bactofilin family.</text>
</comment>
<comment type="caution">
    <text evidence="3">The sequence shown here is derived from an EMBL/GenBank/DDBJ whole genome shotgun (WGS) entry which is preliminary data.</text>
</comment>